<gene>
    <name evidence="4" type="ORF">ACFFF6_18335</name>
</gene>
<feature type="domain" description="PEP-utilising enzyme mobile" evidence="2">
    <location>
        <begin position="797"/>
        <end position="867"/>
    </location>
</feature>
<dbReference type="Pfam" id="PF01326">
    <property type="entry name" value="PPDK_N"/>
    <property type="match status" value="1"/>
</dbReference>
<accession>A0ABV6RJ30</accession>
<dbReference type="SUPFAM" id="SSF52009">
    <property type="entry name" value="Phosphohistidine domain"/>
    <property type="match status" value="1"/>
</dbReference>
<feature type="region of interest" description="Disordered" evidence="1">
    <location>
        <begin position="864"/>
        <end position="888"/>
    </location>
</feature>
<dbReference type="RefSeq" id="WP_376982956.1">
    <property type="nucleotide sequence ID" value="NZ_JBHLSV010000033.1"/>
</dbReference>
<evidence type="ECO:0000256" key="1">
    <source>
        <dbReference type="SAM" id="MobiDB-lite"/>
    </source>
</evidence>
<dbReference type="InterPro" id="IPR051549">
    <property type="entry name" value="PEP_Utilizing_Enz"/>
</dbReference>
<dbReference type="PANTHER" id="PTHR43615:SF1">
    <property type="entry name" value="PPDK_N DOMAIN-CONTAINING PROTEIN"/>
    <property type="match status" value="1"/>
</dbReference>
<dbReference type="InterPro" id="IPR013815">
    <property type="entry name" value="ATP_grasp_subdomain_1"/>
</dbReference>
<dbReference type="Gene3D" id="3.30.470.20">
    <property type="entry name" value="ATP-grasp fold, B domain"/>
    <property type="match status" value="1"/>
</dbReference>
<protein>
    <submittedName>
        <fullName evidence="4">PEP/pyruvate-binding domain-containing protein</fullName>
    </submittedName>
</protein>
<feature type="domain" description="Pyruvate phosphate dikinase AMP/ATP-binding" evidence="3">
    <location>
        <begin position="28"/>
        <end position="325"/>
    </location>
</feature>
<evidence type="ECO:0000313" key="4">
    <source>
        <dbReference type="EMBL" id="MFC0675913.1"/>
    </source>
</evidence>
<sequence length="888" mass="94925">MSQAAPSPTPHPSPLLRSFHEVSRADIAEVGGKAANLGELARAGFPVPPGLVLTTEAYRIFVRESGIGTRLQELASAADPEDPEATGRTAEAIAALFAGAQIPEEVREQVLAASAQLGSPALAVRSSATAEDLEDASFAGQQETFLHVEGEEALLAAVRDCWASLWSARALAYRAQRGIGPEEVALAVVVQEMARADAAGVMFTASPTTGRRDETVISAAWGLGEAVVSGLVDTDDLVVDLSRGLVTSRSTAEKGLEVVPAVRGTEVWEIHGPRRRAEVLSDAQALDLAAWGARITAHYGAPQDIEWALVGTGFVITQARPVVALPPEAGPAPHDWSVPRPRSLYFRGSIVEQMPDPLTPLFADLTDAHVVDAMIETVSDASGRDDVFRREGVHFPTINGYAYYGYDRTALAMLTLRTTKFVPRLVTSGIGGPVYWAETALPRYRAVVAEESARDLAGTDARLLLESAERLVHAGFAYYTAVQTVIPPVVIAETSFTALCRRVRRDGDPRPEVLLLGFDSEPIRAETSLFDLAARAREHPALAEALAASDQPVRERPADVDPAAWQEWLDGFDRHLATYGHATYTLDIAQPVAADTPALLWDVLRMYLRGEGTDPRRRRAAAEQERVAAEARIIGHVPTPLRSVFTRLLRRAQHLAPIREDALAGVGLGWPAARRALLELGRRLVATGAIAEAADVFWLRRAELEDLAGSLDAGTALLPSRTGLVEQRRVLWRGQRLTTPPQLLPQRSALRFVDRWMPSVGEQTAADGSLRGIGGSGGVVTARVRVLAGPEEFREFRRGEILVAAITTPAWTPLFAMAAGVVTDVGGPLSHSSIVAREYGVPAVLGTGSATRTLRTGQLVTVDGGAGTVRPVEDDGSATGEDGEGAPA</sequence>
<evidence type="ECO:0000259" key="3">
    <source>
        <dbReference type="Pfam" id="PF01326"/>
    </source>
</evidence>
<dbReference type="SUPFAM" id="SSF56059">
    <property type="entry name" value="Glutathione synthetase ATP-binding domain-like"/>
    <property type="match status" value="1"/>
</dbReference>
<organism evidence="4 5">
    <name type="scientific">Brachybacterium hainanense</name>
    <dbReference type="NCBI Taxonomy" id="1541174"/>
    <lineage>
        <taxon>Bacteria</taxon>
        <taxon>Bacillati</taxon>
        <taxon>Actinomycetota</taxon>
        <taxon>Actinomycetes</taxon>
        <taxon>Micrococcales</taxon>
        <taxon>Dermabacteraceae</taxon>
        <taxon>Brachybacterium</taxon>
    </lineage>
</organism>
<dbReference type="EMBL" id="JBHLSV010000033">
    <property type="protein sequence ID" value="MFC0675913.1"/>
    <property type="molecule type" value="Genomic_DNA"/>
</dbReference>
<keyword evidence="5" id="KW-1185">Reference proteome</keyword>
<dbReference type="Pfam" id="PF00391">
    <property type="entry name" value="PEP-utilizers"/>
    <property type="match status" value="1"/>
</dbReference>
<dbReference type="PANTHER" id="PTHR43615">
    <property type="entry name" value="PHOSPHOENOLPYRUVATE SYNTHASE-RELATED"/>
    <property type="match status" value="1"/>
</dbReference>
<dbReference type="InterPro" id="IPR008279">
    <property type="entry name" value="PEP-util_enz_mobile_dom"/>
</dbReference>
<proteinExistence type="predicted"/>
<dbReference type="InterPro" id="IPR036637">
    <property type="entry name" value="Phosphohistidine_dom_sf"/>
</dbReference>
<dbReference type="Gene3D" id="3.30.1490.20">
    <property type="entry name" value="ATP-grasp fold, A domain"/>
    <property type="match status" value="1"/>
</dbReference>
<dbReference type="Gene3D" id="3.50.30.10">
    <property type="entry name" value="Phosphohistidine domain"/>
    <property type="match status" value="1"/>
</dbReference>
<comment type="caution">
    <text evidence="4">The sequence shown here is derived from an EMBL/GenBank/DDBJ whole genome shotgun (WGS) entry which is preliminary data.</text>
</comment>
<dbReference type="InterPro" id="IPR002192">
    <property type="entry name" value="PPDK_AMP/ATP-bd"/>
</dbReference>
<reference evidence="4 5" key="1">
    <citation type="submission" date="2024-09" db="EMBL/GenBank/DDBJ databases">
        <authorList>
            <person name="Sun Q."/>
            <person name="Mori K."/>
        </authorList>
    </citation>
    <scope>NUCLEOTIDE SEQUENCE [LARGE SCALE GENOMIC DNA]</scope>
    <source>
        <strain evidence="4 5">CICC 10874</strain>
    </source>
</reference>
<dbReference type="Proteomes" id="UP001589793">
    <property type="component" value="Unassembled WGS sequence"/>
</dbReference>
<evidence type="ECO:0000313" key="5">
    <source>
        <dbReference type="Proteomes" id="UP001589793"/>
    </source>
</evidence>
<evidence type="ECO:0000259" key="2">
    <source>
        <dbReference type="Pfam" id="PF00391"/>
    </source>
</evidence>
<name>A0ABV6RJ30_9MICO</name>